<feature type="region of interest" description="Disordered" evidence="1">
    <location>
        <begin position="455"/>
        <end position="510"/>
    </location>
</feature>
<gene>
    <name evidence="3" type="ORF">BDQ12DRAFT_722813</name>
</gene>
<sequence length="777" mass="85440">MAPHPQQLLDISDFQQIFSDALASFSPLATLVGSDSARSLTHHVSNVKQSCAASLAPIGALGMMATVCKGVLVNLAVEFLTHHVLGANLHGVKDMLGAGEADITDACAELGCGALHGVVPRVSARGGLSSQLKDFNRGTAACAILRAKWRTGDEDGTTKLDFEKISLLLTKFESATVSGRLIWDFDDITSQMQTRSAVVALLRECWDGQGWRTNMFEAFNSSKEAQLKDGRGLVELHWPAPAMTLETNASIVLLFIFFFSVISVAVVVFATSPLLQWQSTPASVLLLGGQLLLASGHVAAQWIIKHQRHTVYIDIPRNGLSETWMLVDNTWFTSVLARRPVSYKALNPNHLYIGQHLSMKRKFIPTSHALLTLIAIGIGFIAFYVGARSSNVFTILIYIGLFFAANLLKGSVVSHANKAYVTPLNNPGYGNVVTPINRPKPIRWWHKFLRMQRNPKLDNEAETSRDRVENPPPKDIISGPESNKFENDAASESHISHRSSLNLSAPEAESGTIDASMVPLPVSHRDSSLNSVEPLSRHSHSITHSNAHEIPLPSSQTPSFVSSSIGGPKADHNEFTPGLRYRVYTKFALRHTYAIGMFYFSRPQAWGMAAHVIYEALHGRVLWQPHMHREQYLCLPFEFLDYGSGKNSPSNEDKDGIPISALMIMAIDETRHEDMFWSAGIEFVTIILGAFADTTYLCSEYEDATNVNLVGLYVYHVTRLILLASHNGGVDAHPGVVSMMRAIDLVRGKYPFDTSEFALRVLQAQSSHAVYSVLGNT</sequence>
<proteinExistence type="predicted"/>
<dbReference type="AlphaFoldDB" id="A0A5C3M193"/>
<dbReference type="OrthoDB" id="3018795at2759"/>
<dbReference type="EMBL" id="ML213601">
    <property type="protein sequence ID" value="TFK38960.1"/>
    <property type="molecule type" value="Genomic_DNA"/>
</dbReference>
<accession>A0A5C3M193</accession>
<feature type="compositionally biased region" description="Basic and acidic residues" evidence="1">
    <location>
        <begin position="455"/>
        <end position="469"/>
    </location>
</feature>
<keyword evidence="2" id="KW-0812">Transmembrane</keyword>
<keyword evidence="4" id="KW-1185">Reference proteome</keyword>
<evidence type="ECO:0000313" key="4">
    <source>
        <dbReference type="Proteomes" id="UP000308652"/>
    </source>
</evidence>
<evidence type="ECO:0000256" key="1">
    <source>
        <dbReference type="SAM" id="MobiDB-lite"/>
    </source>
</evidence>
<keyword evidence="2" id="KW-1133">Transmembrane helix</keyword>
<dbReference type="Proteomes" id="UP000308652">
    <property type="component" value="Unassembled WGS sequence"/>
</dbReference>
<evidence type="ECO:0000256" key="2">
    <source>
        <dbReference type="SAM" id="Phobius"/>
    </source>
</evidence>
<evidence type="ECO:0000313" key="3">
    <source>
        <dbReference type="EMBL" id="TFK38960.1"/>
    </source>
</evidence>
<reference evidence="3 4" key="1">
    <citation type="journal article" date="2019" name="Nat. Ecol. Evol.">
        <title>Megaphylogeny resolves global patterns of mushroom evolution.</title>
        <authorList>
            <person name="Varga T."/>
            <person name="Krizsan K."/>
            <person name="Foldi C."/>
            <person name="Dima B."/>
            <person name="Sanchez-Garcia M."/>
            <person name="Sanchez-Ramirez S."/>
            <person name="Szollosi G.J."/>
            <person name="Szarkandi J.G."/>
            <person name="Papp V."/>
            <person name="Albert L."/>
            <person name="Andreopoulos W."/>
            <person name="Angelini C."/>
            <person name="Antonin V."/>
            <person name="Barry K.W."/>
            <person name="Bougher N.L."/>
            <person name="Buchanan P."/>
            <person name="Buyck B."/>
            <person name="Bense V."/>
            <person name="Catcheside P."/>
            <person name="Chovatia M."/>
            <person name="Cooper J."/>
            <person name="Damon W."/>
            <person name="Desjardin D."/>
            <person name="Finy P."/>
            <person name="Geml J."/>
            <person name="Haridas S."/>
            <person name="Hughes K."/>
            <person name="Justo A."/>
            <person name="Karasinski D."/>
            <person name="Kautmanova I."/>
            <person name="Kiss B."/>
            <person name="Kocsube S."/>
            <person name="Kotiranta H."/>
            <person name="LaButti K.M."/>
            <person name="Lechner B.E."/>
            <person name="Liimatainen K."/>
            <person name="Lipzen A."/>
            <person name="Lukacs Z."/>
            <person name="Mihaltcheva S."/>
            <person name="Morgado L.N."/>
            <person name="Niskanen T."/>
            <person name="Noordeloos M.E."/>
            <person name="Ohm R.A."/>
            <person name="Ortiz-Santana B."/>
            <person name="Ovrebo C."/>
            <person name="Racz N."/>
            <person name="Riley R."/>
            <person name="Savchenko A."/>
            <person name="Shiryaev A."/>
            <person name="Soop K."/>
            <person name="Spirin V."/>
            <person name="Szebenyi C."/>
            <person name="Tomsovsky M."/>
            <person name="Tulloss R.E."/>
            <person name="Uehling J."/>
            <person name="Grigoriev I.V."/>
            <person name="Vagvolgyi C."/>
            <person name="Papp T."/>
            <person name="Martin F.M."/>
            <person name="Miettinen O."/>
            <person name="Hibbett D.S."/>
            <person name="Nagy L.G."/>
        </authorList>
    </citation>
    <scope>NUCLEOTIDE SEQUENCE [LARGE SCALE GENOMIC DNA]</scope>
    <source>
        <strain evidence="3 4">CBS 166.37</strain>
    </source>
</reference>
<feature type="transmembrane region" description="Helical" evidence="2">
    <location>
        <begin position="251"/>
        <end position="270"/>
    </location>
</feature>
<feature type="transmembrane region" description="Helical" evidence="2">
    <location>
        <begin position="282"/>
        <end position="304"/>
    </location>
</feature>
<keyword evidence="2" id="KW-0472">Membrane</keyword>
<protein>
    <submittedName>
        <fullName evidence="3">Uncharacterized protein</fullName>
    </submittedName>
</protein>
<feature type="transmembrane region" description="Helical" evidence="2">
    <location>
        <begin position="392"/>
        <end position="408"/>
    </location>
</feature>
<feature type="transmembrane region" description="Helical" evidence="2">
    <location>
        <begin position="369"/>
        <end position="386"/>
    </location>
</feature>
<name>A0A5C3M193_9AGAR</name>
<organism evidence="3 4">
    <name type="scientific">Crucibulum laeve</name>
    <dbReference type="NCBI Taxonomy" id="68775"/>
    <lineage>
        <taxon>Eukaryota</taxon>
        <taxon>Fungi</taxon>
        <taxon>Dikarya</taxon>
        <taxon>Basidiomycota</taxon>
        <taxon>Agaricomycotina</taxon>
        <taxon>Agaricomycetes</taxon>
        <taxon>Agaricomycetidae</taxon>
        <taxon>Agaricales</taxon>
        <taxon>Agaricineae</taxon>
        <taxon>Nidulariaceae</taxon>
        <taxon>Crucibulum</taxon>
    </lineage>
</organism>